<name>A0A0B2W469_TOXCA</name>
<reference evidence="2 3" key="1">
    <citation type="submission" date="2014-11" db="EMBL/GenBank/DDBJ databases">
        <title>Genetic blueprint of the zoonotic pathogen Toxocara canis.</title>
        <authorList>
            <person name="Zhu X.-Q."/>
            <person name="Korhonen P.K."/>
            <person name="Cai H."/>
            <person name="Young N.D."/>
            <person name="Nejsum P."/>
            <person name="von Samson-Himmelstjerna G."/>
            <person name="Boag P.R."/>
            <person name="Tan P."/>
            <person name="Li Q."/>
            <person name="Min J."/>
            <person name="Yang Y."/>
            <person name="Wang X."/>
            <person name="Fang X."/>
            <person name="Hall R.S."/>
            <person name="Hofmann A."/>
            <person name="Sternberg P.W."/>
            <person name="Jex A.R."/>
            <person name="Gasser R.B."/>
        </authorList>
    </citation>
    <scope>NUCLEOTIDE SEQUENCE [LARGE SCALE GENOMIC DNA]</scope>
    <source>
        <strain evidence="2">PN_DK_2014</strain>
    </source>
</reference>
<sequence length="258" mass="28338">MSASNSKSPQTTQPTGEPISDSSEAETNDDQRHQQIVGLEEEKGIFGLPEVVVPPTFDSDEDESIKGASPLRSFRASETNNAVDIAQSSSVSDNNNKMTESTVLLGKTSDLEDLVPVSNLTYSAIDFEGKSASNGRTSRMGNVSERAENIEQHENSLRDRQESDNINQPMQTHSHPISNISDDNFEDDRIIGHRGFDYPTGPPPAYSSGEHTPEENPLIGEDDEDVSATIQPRFQVPTSYSPCLILHAQMPYRDKLLC</sequence>
<protein>
    <submittedName>
        <fullName evidence="2">Uncharacterized protein</fullName>
    </submittedName>
</protein>
<evidence type="ECO:0000256" key="1">
    <source>
        <dbReference type="SAM" id="MobiDB-lite"/>
    </source>
</evidence>
<dbReference type="EMBL" id="JPKZ01000315">
    <property type="protein sequence ID" value="KHN88010.1"/>
    <property type="molecule type" value="Genomic_DNA"/>
</dbReference>
<evidence type="ECO:0000313" key="3">
    <source>
        <dbReference type="Proteomes" id="UP000031036"/>
    </source>
</evidence>
<gene>
    <name evidence="2" type="ORF">Tcan_06809</name>
</gene>
<keyword evidence="3" id="KW-1185">Reference proteome</keyword>
<feature type="compositionally biased region" description="Polar residues" evidence="1">
    <location>
        <begin position="1"/>
        <end position="15"/>
    </location>
</feature>
<dbReference type="Proteomes" id="UP000031036">
    <property type="component" value="Unassembled WGS sequence"/>
</dbReference>
<evidence type="ECO:0000313" key="2">
    <source>
        <dbReference type="EMBL" id="KHN88010.1"/>
    </source>
</evidence>
<organism evidence="2 3">
    <name type="scientific">Toxocara canis</name>
    <name type="common">Canine roundworm</name>
    <dbReference type="NCBI Taxonomy" id="6265"/>
    <lineage>
        <taxon>Eukaryota</taxon>
        <taxon>Metazoa</taxon>
        <taxon>Ecdysozoa</taxon>
        <taxon>Nematoda</taxon>
        <taxon>Chromadorea</taxon>
        <taxon>Rhabditida</taxon>
        <taxon>Spirurina</taxon>
        <taxon>Ascaridomorpha</taxon>
        <taxon>Ascaridoidea</taxon>
        <taxon>Toxocaridae</taxon>
        <taxon>Toxocara</taxon>
    </lineage>
</organism>
<feature type="region of interest" description="Disordered" evidence="1">
    <location>
        <begin position="199"/>
        <end position="221"/>
    </location>
</feature>
<feature type="region of interest" description="Disordered" evidence="1">
    <location>
        <begin position="1"/>
        <end position="80"/>
    </location>
</feature>
<proteinExistence type="predicted"/>
<accession>A0A0B2W469</accession>
<dbReference type="AlphaFoldDB" id="A0A0B2W469"/>
<dbReference type="OrthoDB" id="5900893at2759"/>
<comment type="caution">
    <text evidence="2">The sequence shown here is derived from an EMBL/GenBank/DDBJ whole genome shotgun (WGS) entry which is preliminary data.</text>
</comment>